<keyword evidence="3" id="KW-1185">Reference proteome</keyword>
<reference evidence="2" key="1">
    <citation type="journal article" date="2020" name="Stud. Mycol.">
        <title>101 Dothideomycetes genomes: a test case for predicting lifestyles and emergence of pathogens.</title>
        <authorList>
            <person name="Haridas S."/>
            <person name="Albert R."/>
            <person name="Binder M."/>
            <person name="Bloem J."/>
            <person name="Labutti K."/>
            <person name="Salamov A."/>
            <person name="Andreopoulos B."/>
            <person name="Baker S."/>
            <person name="Barry K."/>
            <person name="Bills G."/>
            <person name="Bluhm B."/>
            <person name="Cannon C."/>
            <person name="Castanera R."/>
            <person name="Culley D."/>
            <person name="Daum C."/>
            <person name="Ezra D."/>
            <person name="Gonzalez J."/>
            <person name="Henrissat B."/>
            <person name="Kuo A."/>
            <person name="Liang C."/>
            <person name="Lipzen A."/>
            <person name="Lutzoni F."/>
            <person name="Magnuson J."/>
            <person name="Mondo S."/>
            <person name="Nolan M."/>
            <person name="Ohm R."/>
            <person name="Pangilinan J."/>
            <person name="Park H.-J."/>
            <person name="Ramirez L."/>
            <person name="Alfaro M."/>
            <person name="Sun H."/>
            <person name="Tritt A."/>
            <person name="Yoshinaga Y."/>
            <person name="Zwiers L.-H."/>
            <person name="Turgeon B."/>
            <person name="Goodwin S."/>
            <person name="Spatafora J."/>
            <person name="Crous P."/>
            <person name="Grigoriev I."/>
        </authorList>
    </citation>
    <scope>NUCLEOTIDE SEQUENCE</scope>
    <source>
        <strain evidence="2">CBS 110217</strain>
    </source>
</reference>
<dbReference type="Proteomes" id="UP000799777">
    <property type="component" value="Unassembled WGS sequence"/>
</dbReference>
<name>A0A9P4HEB5_9PLEO</name>
<dbReference type="PANTHER" id="PTHR31495:SF0">
    <property type="entry name" value="BINDING PROTEIN CALEOSIN, PUTATIVE (AFU_ORTHOLOGUE AFUA_5G13750)-RELATED"/>
    <property type="match status" value="1"/>
</dbReference>
<sequence length="120" mass="13603">MPICSSYGTQNSWLPHPLFAINLDNIHGSRHGSTTTTYDMDAEIDLRQFDSIFSNYGEGKDYLTHRTLYNVWAGQCCANDWFGWFAGGLEYGKLWKNDILSVFDGSMFQKIASNRAGNMT</sequence>
<proteinExistence type="inferred from homology"/>
<dbReference type="OrthoDB" id="640742at2759"/>
<organism evidence="2 3">
    <name type="scientific">Setomelanomma holmii</name>
    <dbReference type="NCBI Taxonomy" id="210430"/>
    <lineage>
        <taxon>Eukaryota</taxon>
        <taxon>Fungi</taxon>
        <taxon>Dikarya</taxon>
        <taxon>Ascomycota</taxon>
        <taxon>Pezizomycotina</taxon>
        <taxon>Dothideomycetes</taxon>
        <taxon>Pleosporomycetidae</taxon>
        <taxon>Pleosporales</taxon>
        <taxon>Pleosporineae</taxon>
        <taxon>Phaeosphaeriaceae</taxon>
        <taxon>Setomelanomma</taxon>
    </lineage>
</organism>
<comment type="similarity">
    <text evidence="1">Belongs to the caleosin family.</text>
</comment>
<dbReference type="InterPro" id="IPR007736">
    <property type="entry name" value="Caleosin-related"/>
</dbReference>
<dbReference type="GO" id="GO:0005509">
    <property type="term" value="F:calcium ion binding"/>
    <property type="evidence" value="ECO:0007669"/>
    <property type="project" value="TreeGrafter"/>
</dbReference>
<dbReference type="Pfam" id="PF05042">
    <property type="entry name" value="Caleosin"/>
    <property type="match status" value="1"/>
</dbReference>
<gene>
    <name evidence="2" type="ORF">EK21DRAFT_99658</name>
</gene>
<evidence type="ECO:0000313" key="2">
    <source>
        <dbReference type="EMBL" id="KAF2031491.1"/>
    </source>
</evidence>
<dbReference type="PANTHER" id="PTHR31495">
    <property type="entry name" value="PEROXYGENASE 3-RELATED"/>
    <property type="match status" value="1"/>
</dbReference>
<dbReference type="AlphaFoldDB" id="A0A9P4HEB5"/>
<evidence type="ECO:0000313" key="3">
    <source>
        <dbReference type="Proteomes" id="UP000799777"/>
    </source>
</evidence>
<dbReference type="EMBL" id="ML978180">
    <property type="protein sequence ID" value="KAF2031491.1"/>
    <property type="molecule type" value="Genomic_DNA"/>
</dbReference>
<protein>
    <submittedName>
        <fullName evidence="2">Uncharacterized protein</fullName>
    </submittedName>
</protein>
<accession>A0A9P4HEB5</accession>
<dbReference type="GO" id="GO:0004497">
    <property type="term" value="F:monooxygenase activity"/>
    <property type="evidence" value="ECO:0007669"/>
    <property type="project" value="TreeGrafter"/>
</dbReference>
<evidence type="ECO:0000256" key="1">
    <source>
        <dbReference type="ARBA" id="ARBA00006765"/>
    </source>
</evidence>
<comment type="caution">
    <text evidence="2">The sequence shown here is derived from an EMBL/GenBank/DDBJ whole genome shotgun (WGS) entry which is preliminary data.</text>
</comment>